<dbReference type="AlphaFoldDB" id="U7Q885"/>
<proteinExistence type="predicted"/>
<keyword evidence="2" id="KW-1185">Reference proteome</keyword>
<gene>
    <name evidence="1" type="ORF">M595_6022</name>
</gene>
<reference evidence="1 2" key="1">
    <citation type="journal article" date="2013" name="Front. Microbiol.">
        <title>Comparative genomic analyses of the cyanobacterium, Lyngbya aestuarii BL J, a powerful hydrogen producer.</title>
        <authorList>
            <person name="Kothari A."/>
            <person name="Vaughn M."/>
            <person name="Garcia-Pichel F."/>
        </authorList>
    </citation>
    <scope>NUCLEOTIDE SEQUENCE [LARGE SCALE GENOMIC DNA]</scope>
    <source>
        <strain evidence="1 2">BL J</strain>
    </source>
</reference>
<evidence type="ECO:0000313" key="1">
    <source>
        <dbReference type="EMBL" id="ERT04039.1"/>
    </source>
</evidence>
<protein>
    <submittedName>
        <fullName evidence="1">Uncharacterized protein</fullName>
    </submittedName>
</protein>
<evidence type="ECO:0000313" key="2">
    <source>
        <dbReference type="Proteomes" id="UP000017127"/>
    </source>
</evidence>
<name>U7Q885_9CYAN</name>
<dbReference type="RefSeq" id="WP_023069686.1">
    <property type="nucleotide sequence ID" value="NZ_AUZM01000131.1"/>
</dbReference>
<dbReference type="EMBL" id="AUZM01000131">
    <property type="protein sequence ID" value="ERT04039.1"/>
    <property type="molecule type" value="Genomic_DNA"/>
</dbReference>
<organism evidence="1 2">
    <name type="scientific">Lyngbya aestuarii BL J</name>
    <dbReference type="NCBI Taxonomy" id="1348334"/>
    <lineage>
        <taxon>Bacteria</taxon>
        <taxon>Bacillati</taxon>
        <taxon>Cyanobacteriota</taxon>
        <taxon>Cyanophyceae</taxon>
        <taxon>Oscillatoriophycideae</taxon>
        <taxon>Oscillatoriales</taxon>
        <taxon>Microcoleaceae</taxon>
        <taxon>Lyngbya</taxon>
    </lineage>
</organism>
<sequence>MRSPFLRRFAIACQVCGSILLRDRNFRDATRYGLRTREERSLCGKIWGLEGALGWTILVPRCWAIANFID</sequence>
<accession>U7Q885</accession>
<dbReference type="Proteomes" id="UP000017127">
    <property type="component" value="Unassembled WGS sequence"/>
</dbReference>
<comment type="caution">
    <text evidence="1">The sequence shown here is derived from an EMBL/GenBank/DDBJ whole genome shotgun (WGS) entry which is preliminary data.</text>
</comment>